<dbReference type="PANTHER" id="PTHR19944">
    <property type="entry name" value="MHC CLASS II-RELATED"/>
    <property type="match status" value="1"/>
</dbReference>
<dbReference type="InterPro" id="IPR000353">
    <property type="entry name" value="MHC_II_b_N"/>
</dbReference>
<gene>
    <name evidence="4" type="primary">H2eb1_1</name>
    <name evidence="4" type="ORF">CAMPRO_R02788</name>
</gene>
<comment type="caution">
    <text evidence="4">The sequence shown here is derived from an EMBL/GenBank/DDBJ whole genome shotgun (WGS) entry which is preliminary data.</text>
</comment>
<dbReference type="AlphaFoldDB" id="A0A851NFR0"/>
<dbReference type="OrthoDB" id="10043043at2759"/>
<feature type="non-terminal residue" evidence="4">
    <location>
        <position position="110"/>
    </location>
</feature>
<sequence>GAPADLSPAHSEVLQFMFNPECHFINGTERVRFVERYIYNREQLMQLDSDLGYHVGDTPFGELWARAANSDPQWMEYQRSTVDRHCRHNYEVFSPFTVERRVPPSPFQSL</sequence>
<keyword evidence="2" id="KW-0325">Glycoprotein</keyword>
<organism evidence="4 5">
    <name type="scientific">Campylorhamphus procurvoides</name>
    <dbReference type="NCBI Taxonomy" id="190295"/>
    <lineage>
        <taxon>Eukaryota</taxon>
        <taxon>Metazoa</taxon>
        <taxon>Chordata</taxon>
        <taxon>Craniata</taxon>
        <taxon>Vertebrata</taxon>
        <taxon>Euteleostomi</taxon>
        <taxon>Archelosauria</taxon>
        <taxon>Archosauria</taxon>
        <taxon>Dinosauria</taxon>
        <taxon>Saurischia</taxon>
        <taxon>Theropoda</taxon>
        <taxon>Coelurosauria</taxon>
        <taxon>Aves</taxon>
        <taxon>Neognathae</taxon>
        <taxon>Neoaves</taxon>
        <taxon>Telluraves</taxon>
        <taxon>Australaves</taxon>
        <taxon>Passeriformes</taxon>
        <taxon>Dendrocolaptidae</taxon>
        <taxon>Campylorhamphus</taxon>
    </lineage>
</organism>
<dbReference type="GO" id="GO:0042613">
    <property type="term" value="C:MHC class II protein complex"/>
    <property type="evidence" value="ECO:0007669"/>
    <property type="project" value="InterPro"/>
</dbReference>
<feature type="domain" description="MHC class II beta chain N-terminal" evidence="3">
    <location>
        <begin position="20"/>
        <end position="94"/>
    </location>
</feature>
<dbReference type="Gene3D" id="3.10.320.10">
    <property type="entry name" value="Class II Histocompatibility Antigen, M Beta Chain, Chain B, domain 1"/>
    <property type="match status" value="1"/>
</dbReference>
<reference evidence="4" key="1">
    <citation type="submission" date="2019-09" db="EMBL/GenBank/DDBJ databases">
        <title>Bird 10,000 Genomes (B10K) Project - Family phase.</title>
        <authorList>
            <person name="Zhang G."/>
        </authorList>
    </citation>
    <scope>NUCLEOTIDE SEQUENCE</scope>
    <source>
        <strain evidence="4">B10K-DU-001-09</strain>
        <tissue evidence="4">Muscle</tissue>
    </source>
</reference>
<dbReference type="SUPFAM" id="SSF54452">
    <property type="entry name" value="MHC antigen-recognition domain"/>
    <property type="match status" value="1"/>
</dbReference>
<dbReference type="InterPro" id="IPR014745">
    <property type="entry name" value="MHC_II_a/b_N"/>
</dbReference>
<dbReference type="SMART" id="SM00921">
    <property type="entry name" value="MHC_II_beta"/>
    <property type="match status" value="1"/>
</dbReference>
<dbReference type="PANTHER" id="PTHR19944:SF99">
    <property type="entry name" value="HLA CLASS II HISTOCOMPATIBILITY ANTIGEN, DRB1 BETA CHAIN"/>
    <property type="match status" value="1"/>
</dbReference>
<evidence type="ECO:0000256" key="2">
    <source>
        <dbReference type="ARBA" id="ARBA00023180"/>
    </source>
</evidence>
<evidence type="ECO:0000313" key="4">
    <source>
        <dbReference type="EMBL" id="NXC37182.1"/>
    </source>
</evidence>
<name>A0A851NFR0_9DEND</name>
<accession>A0A851NFR0</accession>
<keyword evidence="5" id="KW-1185">Reference proteome</keyword>
<evidence type="ECO:0000313" key="5">
    <source>
        <dbReference type="Proteomes" id="UP000614027"/>
    </source>
</evidence>
<dbReference type="InterPro" id="IPR011162">
    <property type="entry name" value="MHC_I/II-like_Ag-recog"/>
</dbReference>
<dbReference type="Pfam" id="PF00969">
    <property type="entry name" value="MHC_II_beta"/>
    <property type="match status" value="1"/>
</dbReference>
<dbReference type="Proteomes" id="UP000614027">
    <property type="component" value="Unassembled WGS sequence"/>
</dbReference>
<proteinExistence type="predicted"/>
<protein>
    <submittedName>
        <fullName evidence="4">HB2J protein</fullName>
    </submittedName>
</protein>
<feature type="non-terminal residue" evidence="4">
    <location>
        <position position="1"/>
    </location>
</feature>
<evidence type="ECO:0000259" key="3">
    <source>
        <dbReference type="SMART" id="SM00921"/>
    </source>
</evidence>
<keyword evidence="1" id="KW-1015">Disulfide bond</keyword>
<dbReference type="EMBL" id="WBMV01009965">
    <property type="protein sequence ID" value="NXC37182.1"/>
    <property type="molecule type" value="Genomic_DNA"/>
</dbReference>
<dbReference type="GO" id="GO:0006955">
    <property type="term" value="P:immune response"/>
    <property type="evidence" value="ECO:0007669"/>
    <property type="project" value="InterPro"/>
</dbReference>
<dbReference type="InterPro" id="IPR050160">
    <property type="entry name" value="MHC/Immunoglobulin"/>
</dbReference>
<dbReference type="GO" id="GO:0019882">
    <property type="term" value="P:antigen processing and presentation"/>
    <property type="evidence" value="ECO:0007669"/>
    <property type="project" value="InterPro"/>
</dbReference>
<evidence type="ECO:0000256" key="1">
    <source>
        <dbReference type="ARBA" id="ARBA00023157"/>
    </source>
</evidence>